<proteinExistence type="predicted"/>
<accession>A0ABU8PCW3</accession>
<dbReference type="Pfam" id="PF13557">
    <property type="entry name" value="Phenol_MetA_deg"/>
    <property type="match status" value="1"/>
</dbReference>
<dbReference type="InterPro" id="IPR025737">
    <property type="entry name" value="FApF"/>
</dbReference>
<protein>
    <submittedName>
        <fullName evidence="1">Transporter</fullName>
    </submittedName>
</protein>
<dbReference type="EMBL" id="JBBGZH010000001">
    <property type="protein sequence ID" value="MEJ5019435.1"/>
    <property type="molecule type" value="Genomic_DNA"/>
</dbReference>
<keyword evidence="2" id="KW-1185">Reference proteome</keyword>
<evidence type="ECO:0000313" key="1">
    <source>
        <dbReference type="EMBL" id="MEJ5019435.1"/>
    </source>
</evidence>
<comment type="caution">
    <text evidence="1">The sequence shown here is derived from an EMBL/GenBank/DDBJ whole genome shotgun (WGS) entry which is preliminary data.</text>
</comment>
<name>A0ABU8PCW3_9HYPH</name>
<dbReference type="Proteomes" id="UP001375812">
    <property type="component" value="Unassembled WGS sequence"/>
</dbReference>
<sequence>MLQYFSLSRFKLKEFAEPYELSGIGETTLNVKLVRAVGLMIAASVPLVANNNAEAAEGGSGFYMLGSKGPAAAILPPLPGLYLQNDLYIYSGGLGGSRGLPLGGRTVADIDATAVINVPTAIWVTPADIAGGSLAFSLSLPFGQKDMEAGLEVINPVTGATISRSRQEDRFSFGDPVVSGMIGWNSGNWHWQTGVMVNVPIGDYKDGSLSNISFNRWAADLNAAVTWLDPTTGLDVSVASGFTFNGENSATDYKTGTEFHVEWAISQNFSKQFSAGVIGYYYDQITGDSGAGARLGDYKGRVAAIGATVGYNFEMGPMPVSTRLKYFHEFAAENRAEGDAVFLTVAIPLAVPAH</sequence>
<evidence type="ECO:0000313" key="2">
    <source>
        <dbReference type="Proteomes" id="UP001375812"/>
    </source>
</evidence>
<gene>
    <name evidence="1" type="ORF">WH297_06740</name>
</gene>
<reference evidence="1 2" key="1">
    <citation type="submission" date="2023-12" db="EMBL/GenBank/DDBJ databases">
        <title>Gut-associated functions are favored during microbiome assembly across C. elegans life.</title>
        <authorList>
            <person name="Zimmermann J."/>
        </authorList>
    </citation>
    <scope>NUCLEOTIDE SEQUENCE [LARGE SCALE GENOMIC DNA]</scope>
    <source>
        <strain evidence="1 2">MYb71</strain>
    </source>
</reference>
<organism evidence="1 2">
    <name type="scientific">Ochrobactrum vermis</name>
    <dbReference type="NCBI Taxonomy" id="1827297"/>
    <lineage>
        <taxon>Bacteria</taxon>
        <taxon>Pseudomonadati</taxon>
        <taxon>Pseudomonadota</taxon>
        <taxon>Alphaproteobacteria</taxon>
        <taxon>Hyphomicrobiales</taxon>
        <taxon>Brucellaceae</taxon>
        <taxon>Brucella/Ochrobactrum group</taxon>
        <taxon>Ochrobactrum</taxon>
    </lineage>
</organism>
<dbReference type="RefSeq" id="WP_286152504.1">
    <property type="nucleotide sequence ID" value="NZ_JBBGZH010000001.1"/>
</dbReference>